<feature type="region of interest" description="Disordered" evidence="1">
    <location>
        <begin position="74"/>
        <end position="120"/>
    </location>
</feature>
<protein>
    <submittedName>
        <fullName evidence="2">Uncharacterized protein</fullName>
    </submittedName>
</protein>
<organism evidence="2 3">
    <name type="scientific">Cyberlindnera fabianii</name>
    <name type="common">Yeast</name>
    <name type="synonym">Hansenula fabianii</name>
    <dbReference type="NCBI Taxonomy" id="36022"/>
    <lineage>
        <taxon>Eukaryota</taxon>
        <taxon>Fungi</taxon>
        <taxon>Dikarya</taxon>
        <taxon>Ascomycota</taxon>
        <taxon>Saccharomycotina</taxon>
        <taxon>Saccharomycetes</taxon>
        <taxon>Phaffomycetales</taxon>
        <taxon>Phaffomycetaceae</taxon>
        <taxon>Cyberlindnera</taxon>
    </lineage>
</organism>
<comment type="caution">
    <text evidence="2">The sequence shown here is derived from an EMBL/GenBank/DDBJ whole genome shotgun (WGS) entry which is preliminary data.</text>
</comment>
<gene>
    <name evidence="2" type="ORF">BON22_1229</name>
</gene>
<keyword evidence="3" id="KW-1185">Reference proteome</keyword>
<dbReference type="EMBL" id="MPUK01000002">
    <property type="protein sequence ID" value="ONH68506.1"/>
    <property type="molecule type" value="Genomic_DNA"/>
</dbReference>
<feature type="compositionally biased region" description="Polar residues" evidence="1">
    <location>
        <begin position="82"/>
        <end position="119"/>
    </location>
</feature>
<proteinExistence type="predicted"/>
<evidence type="ECO:0000313" key="3">
    <source>
        <dbReference type="Proteomes" id="UP000189513"/>
    </source>
</evidence>
<dbReference type="AlphaFoldDB" id="A0A1V2LB04"/>
<dbReference type="VEuPathDB" id="FungiDB:BON22_1229"/>
<sequence length="368" mass="41058">MFYTRKKRFDVFRDFFNGTGDHPFSDQMLPDDLSPVKQLPVRAVQDEDMEDDDISDTQPMELFDMNNVVATAKHISPKKQTRTPAATQHNLPQTIRSRSNQRISGSIQTPSHPSTQNKTPMAHLSPKLLFQTPSSVHLSEFIQPPQGTSTPAPGGYLDGIETPRRPASYFAPIFRFVSNDSFDTDASVISGQTSLLPPTASSPLSHKSRIMGLKDEISIIVDRMKTSVMIKSLDEQTDTEILMPNNESTEVSASLQDVSEISKIPFSQLSTSTPKSIMKKRSIDYDGDAIDQCKANKHIKRVRINETVDVITSTERKVKNKRPLSSTTDRINRKRIRGPKGATPVMSTYNELLGRCRGTKDPLNILLG</sequence>
<reference evidence="3" key="1">
    <citation type="journal article" date="2017" name="Genome Announc.">
        <title>Genome sequences of Cyberlindnera fabianii 65, Pichia kudriavzevii 129, and Saccharomyces cerevisiae 131 isolated from fermented masau fruits in Zimbabwe.</title>
        <authorList>
            <person name="van Rijswijck I.M.H."/>
            <person name="Derks M.F.L."/>
            <person name="Abee T."/>
            <person name="de Ridder D."/>
            <person name="Smid E.J."/>
        </authorList>
    </citation>
    <scope>NUCLEOTIDE SEQUENCE [LARGE SCALE GENOMIC DNA]</scope>
    <source>
        <strain evidence="3">65</strain>
    </source>
</reference>
<evidence type="ECO:0000313" key="2">
    <source>
        <dbReference type="EMBL" id="ONH68506.1"/>
    </source>
</evidence>
<dbReference type="Proteomes" id="UP000189513">
    <property type="component" value="Unassembled WGS sequence"/>
</dbReference>
<name>A0A1V2LB04_CYBFA</name>
<evidence type="ECO:0000256" key="1">
    <source>
        <dbReference type="SAM" id="MobiDB-lite"/>
    </source>
</evidence>
<accession>A0A1V2LB04</accession>
<dbReference type="OMA" id="SHKSRIM"/>